<keyword evidence="2" id="KW-1185">Reference proteome</keyword>
<reference evidence="1" key="2">
    <citation type="journal article" date="2008" name="Genome Biol.">
        <title>Improved genome assembly and evidence-based global gene model set for the chordate Ciona intestinalis: new insight into intron and operon populations.</title>
        <authorList>
            <person name="Satou Y."/>
            <person name="Mineta K."/>
            <person name="Ogasawara M."/>
            <person name="Sasakura Y."/>
            <person name="Shoguchi E."/>
            <person name="Ueno K."/>
            <person name="Yamada L."/>
            <person name="Matsumoto J."/>
            <person name="Wasserscheid J."/>
            <person name="Dewar K."/>
            <person name="Wiley G.B."/>
            <person name="Macmil S.L."/>
            <person name="Roe B.A."/>
            <person name="Zeller R.W."/>
            <person name="Hastings K.E."/>
            <person name="Lemaire P."/>
            <person name="Lindquist E."/>
            <person name="Endo T."/>
            <person name="Hotta K."/>
            <person name="Inaba K."/>
        </authorList>
    </citation>
    <scope>NUCLEOTIDE SEQUENCE [LARGE SCALE GENOMIC DNA]</scope>
    <source>
        <strain evidence="1">wild type</strain>
    </source>
</reference>
<reference evidence="1" key="4">
    <citation type="submission" date="2025-09" db="UniProtKB">
        <authorList>
            <consortium name="Ensembl"/>
        </authorList>
    </citation>
    <scope>IDENTIFICATION</scope>
</reference>
<dbReference type="InParanoid" id="H2Y0R1"/>
<reference evidence="2" key="1">
    <citation type="journal article" date="2002" name="Science">
        <title>The draft genome of Ciona intestinalis: insights into chordate and vertebrate origins.</title>
        <authorList>
            <person name="Dehal P."/>
            <person name="Satou Y."/>
            <person name="Campbell R.K."/>
            <person name="Chapman J."/>
            <person name="Degnan B."/>
            <person name="De Tomaso A."/>
            <person name="Davidson B."/>
            <person name="Di Gregorio A."/>
            <person name="Gelpke M."/>
            <person name="Goodstein D.M."/>
            <person name="Harafuji N."/>
            <person name="Hastings K.E."/>
            <person name="Ho I."/>
            <person name="Hotta K."/>
            <person name="Huang W."/>
            <person name="Kawashima T."/>
            <person name="Lemaire P."/>
            <person name="Martinez D."/>
            <person name="Meinertzhagen I.A."/>
            <person name="Necula S."/>
            <person name="Nonaka M."/>
            <person name="Putnam N."/>
            <person name="Rash S."/>
            <person name="Saiga H."/>
            <person name="Satake M."/>
            <person name="Terry A."/>
            <person name="Yamada L."/>
            <person name="Wang H.G."/>
            <person name="Awazu S."/>
            <person name="Azumi K."/>
            <person name="Boore J."/>
            <person name="Branno M."/>
            <person name="Chin-Bow S."/>
            <person name="DeSantis R."/>
            <person name="Doyle S."/>
            <person name="Francino P."/>
            <person name="Keys D.N."/>
            <person name="Haga S."/>
            <person name="Hayashi H."/>
            <person name="Hino K."/>
            <person name="Imai K.S."/>
            <person name="Inaba K."/>
            <person name="Kano S."/>
            <person name="Kobayashi K."/>
            <person name="Kobayashi M."/>
            <person name="Lee B.I."/>
            <person name="Makabe K.W."/>
            <person name="Manohar C."/>
            <person name="Matassi G."/>
            <person name="Medina M."/>
            <person name="Mochizuki Y."/>
            <person name="Mount S."/>
            <person name="Morishita T."/>
            <person name="Miura S."/>
            <person name="Nakayama A."/>
            <person name="Nishizaka S."/>
            <person name="Nomoto H."/>
            <person name="Ohta F."/>
            <person name="Oishi K."/>
            <person name="Rigoutsos I."/>
            <person name="Sano M."/>
            <person name="Sasaki A."/>
            <person name="Sasakura Y."/>
            <person name="Shoguchi E."/>
            <person name="Shin-i T."/>
            <person name="Spagnuolo A."/>
            <person name="Stainier D."/>
            <person name="Suzuki M.M."/>
            <person name="Tassy O."/>
            <person name="Takatori N."/>
            <person name="Tokuoka M."/>
            <person name="Yagi K."/>
            <person name="Yoshizaki F."/>
            <person name="Wada S."/>
            <person name="Zhang C."/>
            <person name="Hyatt P.D."/>
            <person name="Larimer F."/>
            <person name="Detter C."/>
            <person name="Doggett N."/>
            <person name="Glavina T."/>
            <person name="Hawkins T."/>
            <person name="Richardson P."/>
            <person name="Lucas S."/>
            <person name="Kohara Y."/>
            <person name="Levine M."/>
            <person name="Satoh N."/>
            <person name="Rokhsar D.S."/>
        </authorList>
    </citation>
    <scope>NUCLEOTIDE SEQUENCE [LARGE SCALE GENOMIC DNA]</scope>
</reference>
<dbReference type="Ensembl" id="ENSCINT00000034993.1">
    <property type="protein sequence ID" value="ENSCINP00000035495.1"/>
    <property type="gene ID" value="ENSCING00000021938.1"/>
</dbReference>
<protein>
    <submittedName>
        <fullName evidence="1">Uncharacterized protein</fullName>
    </submittedName>
</protein>
<reference evidence="1" key="3">
    <citation type="submission" date="2025-08" db="UniProtKB">
        <authorList>
            <consortium name="Ensembl"/>
        </authorList>
    </citation>
    <scope>IDENTIFICATION</scope>
</reference>
<dbReference type="Proteomes" id="UP000008144">
    <property type="component" value="Chromosome 4"/>
</dbReference>
<name>H2Y0R1_CIOIN</name>
<accession>H2Y0R1</accession>
<dbReference type="HOGENOM" id="CLU_3193704_0_0_1"/>
<organism evidence="1 2">
    <name type="scientific">Ciona intestinalis</name>
    <name type="common">Transparent sea squirt</name>
    <name type="synonym">Ascidia intestinalis</name>
    <dbReference type="NCBI Taxonomy" id="7719"/>
    <lineage>
        <taxon>Eukaryota</taxon>
        <taxon>Metazoa</taxon>
        <taxon>Chordata</taxon>
        <taxon>Tunicata</taxon>
        <taxon>Ascidiacea</taxon>
        <taxon>Phlebobranchia</taxon>
        <taxon>Cionidae</taxon>
        <taxon>Ciona</taxon>
    </lineage>
</organism>
<proteinExistence type="predicted"/>
<dbReference type="EMBL" id="EAAA01001946">
    <property type="status" value="NOT_ANNOTATED_CDS"/>
    <property type="molecule type" value="Genomic_DNA"/>
</dbReference>
<dbReference type="AlphaFoldDB" id="H2Y0R1"/>
<evidence type="ECO:0000313" key="1">
    <source>
        <dbReference type="Ensembl" id="ENSCINP00000035495.1"/>
    </source>
</evidence>
<evidence type="ECO:0000313" key="2">
    <source>
        <dbReference type="Proteomes" id="UP000008144"/>
    </source>
</evidence>
<sequence length="46" mass="5323">MLYVPVKLRVIGNGCNLFSKALPIVHSEALTFKEKIHFWKVHLICE</sequence>